<accession>A0A023G836</accession>
<dbReference type="AlphaFoldDB" id="A0A023G836"/>
<evidence type="ECO:0000313" key="3">
    <source>
        <dbReference type="EMBL" id="JAC30391.1"/>
    </source>
</evidence>
<evidence type="ECO:0000256" key="1">
    <source>
        <dbReference type="SAM" id="SignalP"/>
    </source>
</evidence>
<keyword evidence="1" id="KW-0732">Signal</keyword>
<protein>
    <recommendedName>
        <fullName evidence="2">BPTI/Kunitz inhibitor domain-containing protein</fullName>
    </recommendedName>
</protein>
<dbReference type="Gene3D" id="4.10.410.10">
    <property type="entry name" value="Pancreatic trypsin inhibitor Kunitz domain"/>
    <property type="match status" value="1"/>
</dbReference>
<feature type="domain" description="BPTI/Kunitz inhibitor" evidence="2">
    <location>
        <begin position="28"/>
        <end position="81"/>
    </location>
</feature>
<reference evidence="3" key="1">
    <citation type="submission" date="2014-03" db="EMBL/GenBank/DDBJ databases">
        <title>The sialotranscriptome of Amblyomma triste, Amblyomma parvum and Amblyomma cajennense ticks, uncovered by 454-based RNA-seq.</title>
        <authorList>
            <person name="Garcia G.R."/>
            <person name="Gardinassi L.G."/>
            <person name="Ribeiro J.M."/>
            <person name="Anatriello E."/>
            <person name="Ferreira B.R."/>
            <person name="Moreira H.N."/>
            <person name="Mafra C."/>
            <person name="Olegario M.M."/>
            <person name="Szabo P.J."/>
            <person name="Miranda-Santos I.K."/>
            <person name="Maruyama S.R."/>
        </authorList>
    </citation>
    <scope>NUCLEOTIDE SEQUENCE</scope>
    <source>
        <strain evidence="3">Mato Grasso do Sul</strain>
        <tissue evidence="3">Salivary glands</tissue>
    </source>
</reference>
<dbReference type="GO" id="GO:0004867">
    <property type="term" value="F:serine-type endopeptidase inhibitor activity"/>
    <property type="evidence" value="ECO:0007669"/>
    <property type="project" value="InterPro"/>
</dbReference>
<dbReference type="EMBL" id="GBBM01005027">
    <property type="protein sequence ID" value="JAC30391.1"/>
    <property type="molecule type" value="mRNA"/>
</dbReference>
<dbReference type="InterPro" id="IPR036880">
    <property type="entry name" value="Kunitz_BPTI_sf"/>
</dbReference>
<name>A0A023G836_AMBTT</name>
<feature type="signal peptide" evidence="1">
    <location>
        <begin position="1"/>
        <end position="25"/>
    </location>
</feature>
<dbReference type="SUPFAM" id="SSF57362">
    <property type="entry name" value="BPTI-like"/>
    <property type="match status" value="1"/>
</dbReference>
<dbReference type="PROSITE" id="PS50279">
    <property type="entry name" value="BPTI_KUNITZ_2"/>
    <property type="match status" value="1"/>
</dbReference>
<sequence length="98" mass="10695">MKVLTSFIPALFCLIFALYAGSTRPDLCDFELDAGECPEGESPTIRWHFSSDAARCGPFLTCGLSGNANNFPNCTSCMELCSNHNEPERICREVLGSP</sequence>
<evidence type="ECO:0000259" key="2">
    <source>
        <dbReference type="PROSITE" id="PS50279"/>
    </source>
</evidence>
<dbReference type="SMART" id="SM00131">
    <property type="entry name" value="KU"/>
    <property type="match status" value="1"/>
</dbReference>
<organism evidence="3">
    <name type="scientific">Amblyomma triste</name>
    <name type="common">Neotropical tick</name>
    <dbReference type="NCBI Taxonomy" id="251400"/>
    <lineage>
        <taxon>Eukaryota</taxon>
        <taxon>Metazoa</taxon>
        <taxon>Ecdysozoa</taxon>
        <taxon>Arthropoda</taxon>
        <taxon>Chelicerata</taxon>
        <taxon>Arachnida</taxon>
        <taxon>Acari</taxon>
        <taxon>Parasitiformes</taxon>
        <taxon>Ixodida</taxon>
        <taxon>Ixodoidea</taxon>
        <taxon>Ixodidae</taxon>
        <taxon>Amblyomminae</taxon>
        <taxon>Amblyomma</taxon>
    </lineage>
</organism>
<proteinExistence type="evidence at transcript level"/>
<dbReference type="InterPro" id="IPR002223">
    <property type="entry name" value="Kunitz_BPTI"/>
</dbReference>
<dbReference type="Pfam" id="PF00014">
    <property type="entry name" value="Kunitz_BPTI"/>
    <property type="match status" value="1"/>
</dbReference>
<feature type="chain" id="PRO_5001520770" description="BPTI/Kunitz inhibitor domain-containing protein" evidence="1">
    <location>
        <begin position="26"/>
        <end position="98"/>
    </location>
</feature>